<dbReference type="EMBL" id="JASNJE010000003">
    <property type="protein sequence ID" value="MDK3072104.1"/>
    <property type="molecule type" value="Genomic_DNA"/>
</dbReference>
<dbReference type="Gene3D" id="3.40.50.300">
    <property type="entry name" value="P-loop containing nucleotide triphosphate hydrolases"/>
    <property type="match status" value="1"/>
</dbReference>
<keyword evidence="2" id="KW-0418">Kinase</keyword>
<dbReference type="GO" id="GO:0016301">
    <property type="term" value="F:kinase activity"/>
    <property type="evidence" value="ECO:0007669"/>
    <property type="project" value="UniProtKB-KW"/>
</dbReference>
<keyword evidence="2" id="KW-0808">Transferase</keyword>
<sequence>MELNGNGLLVLGASGSGKSTLALSLLAFNATLVADDRVILEQDAGAVIASSPPILRGLIEARGVGLLTCTPGDPVPVKLVVDMDQAETERLPQSRTISLLGQDLPLLYRVAGPQFVPGLVQFLKSGRFAP</sequence>
<name>A0ABT7FB86_9RHOB</name>
<gene>
    <name evidence="2" type="ORF">QO034_03190</name>
</gene>
<dbReference type="RefSeq" id="WP_284484059.1">
    <property type="nucleotide sequence ID" value="NZ_JASNJE010000003.1"/>
</dbReference>
<dbReference type="SUPFAM" id="SSF53795">
    <property type="entry name" value="PEP carboxykinase-like"/>
    <property type="match status" value="1"/>
</dbReference>
<dbReference type="Proteomes" id="UP001227126">
    <property type="component" value="Unassembled WGS sequence"/>
</dbReference>
<dbReference type="CDD" id="cd01918">
    <property type="entry name" value="HprK_C"/>
    <property type="match status" value="1"/>
</dbReference>
<feature type="domain" description="HPr kinase/phosphorylase C-terminal" evidence="1">
    <location>
        <begin position="1"/>
        <end position="68"/>
    </location>
</feature>
<evidence type="ECO:0000313" key="2">
    <source>
        <dbReference type="EMBL" id="MDK3072104.1"/>
    </source>
</evidence>
<evidence type="ECO:0000313" key="3">
    <source>
        <dbReference type="Proteomes" id="UP001227126"/>
    </source>
</evidence>
<dbReference type="InterPro" id="IPR027417">
    <property type="entry name" value="P-loop_NTPase"/>
</dbReference>
<evidence type="ECO:0000259" key="1">
    <source>
        <dbReference type="Pfam" id="PF07475"/>
    </source>
</evidence>
<protein>
    <submittedName>
        <fullName evidence="2">HPr kinase/phosphatase C-terminal domain-containing protein</fullName>
    </submittedName>
</protein>
<reference evidence="2 3" key="1">
    <citation type="submission" date="2023-05" db="EMBL/GenBank/DDBJ databases">
        <title>Sedimentitalea sp. nov. JM2-8.</title>
        <authorList>
            <person name="Huang J."/>
        </authorList>
    </citation>
    <scope>NUCLEOTIDE SEQUENCE [LARGE SCALE GENOMIC DNA]</scope>
    <source>
        <strain evidence="2 3">JM2-8</strain>
    </source>
</reference>
<dbReference type="Pfam" id="PF07475">
    <property type="entry name" value="Hpr_kinase_C"/>
    <property type="match status" value="1"/>
</dbReference>
<dbReference type="InterPro" id="IPR011104">
    <property type="entry name" value="Hpr_kin/Pase_C"/>
</dbReference>
<accession>A0ABT7FB86</accession>
<proteinExistence type="predicted"/>
<organism evidence="2 3">
    <name type="scientific">Sedimentitalea xiamensis</name>
    <dbReference type="NCBI Taxonomy" id="3050037"/>
    <lineage>
        <taxon>Bacteria</taxon>
        <taxon>Pseudomonadati</taxon>
        <taxon>Pseudomonadota</taxon>
        <taxon>Alphaproteobacteria</taxon>
        <taxon>Rhodobacterales</taxon>
        <taxon>Paracoccaceae</taxon>
        <taxon>Sedimentitalea</taxon>
    </lineage>
</organism>
<keyword evidence="3" id="KW-1185">Reference proteome</keyword>
<comment type="caution">
    <text evidence="2">The sequence shown here is derived from an EMBL/GenBank/DDBJ whole genome shotgun (WGS) entry which is preliminary data.</text>
</comment>